<dbReference type="Proteomes" id="UP000004080">
    <property type="component" value="Unassembled WGS sequence"/>
</dbReference>
<dbReference type="Pfam" id="PF01381">
    <property type="entry name" value="HTH_3"/>
    <property type="match status" value="1"/>
</dbReference>
<dbReference type="GO" id="GO:0003677">
    <property type="term" value="F:DNA binding"/>
    <property type="evidence" value="ECO:0007669"/>
    <property type="project" value="UniProtKB-KW"/>
</dbReference>
<dbReference type="SUPFAM" id="SSF47413">
    <property type="entry name" value="lambda repressor-like DNA-binding domains"/>
    <property type="match status" value="1"/>
</dbReference>
<keyword evidence="4" id="KW-1185">Reference proteome</keyword>
<evidence type="ECO:0000259" key="2">
    <source>
        <dbReference type="PROSITE" id="PS50943"/>
    </source>
</evidence>
<accession>I8J2K3</accession>
<evidence type="ECO:0000313" key="4">
    <source>
        <dbReference type="Proteomes" id="UP000004080"/>
    </source>
</evidence>
<gene>
    <name evidence="3" type="ORF">A374_08974</name>
</gene>
<dbReference type="CDD" id="cd00093">
    <property type="entry name" value="HTH_XRE"/>
    <property type="match status" value="1"/>
</dbReference>
<dbReference type="PANTHER" id="PTHR46797:SF1">
    <property type="entry name" value="METHYLPHOSPHONATE SYNTHASE"/>
    <property type="match status" value="1"/>
</dbReference>
<name>I8J2K3_9BACL</name>
<dbReference type="eggNOG" id="COG1396">
    <property type="taxonomic scope" value="Bacteria"/>
</dbReference>
<dbReference type="GO" id="GO:0003700">
    <property type="term" value="F:DNA-binding transcription factor activity"/>
    <property type="evidence" value="ECO:0007669"/>
    <property type="project" value="TreeGrafter"/>
</dbReference>
<dbReference type="InterPro" id="IPR010982">
    <property type="entry name" value="Lambda_DNA-bd_dom_sf"/>
</dbReference>
<dbReference type="RefSeq" id="WP_007201888.1">
    <property type="nucleotide sequence ID" value="NZ_AKKV01000024.1"/>
</dbReference>
<dbReference type="EMBL" id="AKKV01000024">
    <property type="protein sequence ID" value="EIT85956.1"/>
    <property type="molecule type" value="Genomic_DNA"/>
</dbReference>
<dbReference type="AlphaFoldDB" id="I8J2K3"/>
<evidence type="ECO:0000256" key="1">
    <source>
        <dbReference type="ARBA" id="ARBA00023125"/>
    </source>
</evidence>
<reference evidence="3 4" key="1">
    <citation type="journal article" date="2012" name="J. Bacteriol.">
        <title>Genome of Bacillus macauensis ZFHKF-1, a Long-Chain-Forming Bacterium.</title>
        <authorList>
            <person name="Cai L."/>
            <person name="Zhang T."/>
        </authorList>
    </citation>
    <scope>NUCLEOTIDE SEQUENCE [LARGE SCALE GENOMIC DNA]</scope>
    <source>
        <strain evidence="3 4">ZFHKF-1</strain>
    </source>
</reference>
<dbReference type="GO" id="GO:0005829">
    <property type="term" value="C:cytosol"/>
    <property type="evidence" value="ECO:0007669"/>
    <property type="project" value="TreeGrafter"/>
</dbReference>
<dbReference type="SMART" id="SM00530">
    <property type="entry name" value="HTH_XRE"/>
    <property type="match status" value="1"/>
</dbReference>
<proteinExistence type="predicted"/>
<organism evidence="3 4">
    <name type="scientific">Fictibacillus macauensis ZFHKF-1</name>
    <dbReference type="NCBI Taxonomy" id="1196324"/>
    <lineage>
        <taxon>Bacteria</taxon>
        <taxon>Bacillati</taxon>
        <taxon>Bacillota</taxon>
        <taxon>Bacilli</taxon>
        <taxon>Bacillales</taxon>
        <taxon>Fictibacillaceae</taxon>
        <taxon>Fictibacillus</taxon>
    </lineage>
</organism>
<dbReference type="InterPro" id="IPR001387">
    <property type="entry name" value="Cro/C1-type_HTH"/>
</dbReference>
<dbReference type="PATRIC" id="fig|1196324.3.peg.1836"/>
<dbReference type="Gene3D" id="1.10.260.40">
    <property type="entry name" value="lambda repressor-like DNA-binding domains"/>
    <property type="match status" value="1"/>
</dbReference>
<dbReference type="STRING" id="1196324.A374_08974"/>
<dbReference type="PANTHER" id="PTHR46797">
    <property type="entry name" value="HTH-TYPE TRANSCRIPTIONAL REGULATOR"/>
    <property type="match status" value="1"/>
</dbReference>
<dbReference type="PROSITE" id="PS50943">
    <property type="entry name" value="HTH_CROC1"/>
    <property type="match status" value="1"/>
</dbReference>
<sequence>MLDGEKLKVIMKEKGVTQTELAKRLGIDRSHLSKVVNGTTSPSFALMARIADELNVSLRDFF</sequence>
<feature type="domain" description="HTH cro/C1-type" evidence="2">
    <location>
        <begin position="7"/>
        <end position="61"/>
    </location>
</feature>
<comment type="caution">
    <text evidence="3">The sequence shown here is derived from an EMBL/GenBank/DDBJ whole genome shotgun (WGS) entry which is preliminary data.</text>
</comment>
<keyword evidence="1" id="KW-0238">DNA-binding</keyword>
<dbReference type="InterPro" id="IPR050807">
    <property type="entry name" value="TransReg_Diox_bact_type"/>
</dbReference>
<evidence type="ECO:0000313" key="3">
    <source>
        <dbReference type="EMBL" id="EIT85956.1"/>
    </source>
</evidence>
<protein>
    <submittedName>
        <fullName evidence="3">Helix-turn-helix domain-containing protein</fullName>
    </submittedName>
</protein>